<dbReference type="OMA" id="FNARWYY"/>
<feature type="domain" description="BAH" evidence="2">
    <location>
        <begin position="222"/>
        <end position="348"/>
    </location>
</feature>
<name>A0A8J5XJA1_DIALT</name>
<dbReference type="GO" id="GO:0003682">
    <property type="term" value="F:chromatin binding"/>
    <property type="evidence" value="ECO:0007669"/>
    <property type="project" value="InterPro"/>
</dbReference>
<gene>
    <name evidence="4" type="ORF">KFE25_002664</name>
</gene>
<dbReference type="SUPFAM" id="SSF159042">
    <property type="entry name" value="Plus3-like"/>
    <property type="match status" value="1"/>
</dbReference>
<feature type="compositionally biased region" description="Low complexity" evidence="1">
    <location>
        <begin position="135"/>
        <end position="148"/>
    </location>
</feature>
<dbReference type="EMBL" id="JAGTXO010000010">
    <property type="protein sequence ID" value="KAG8465357.1"/>
    <property type="molecule type" value="Genomic_DNA"/>
</dbReference>
<feature type="region of interest" description="Disordered" evidence="1">
    <location>
        <begin position="619"/>
        <end position="646"/>
    </location>
</feature>
<feature type="region of interest" description="Disordered" evidence="1">
    <location>
        <begin position="371"/>
        <end position="393"/>
    </location>
</feature>
<feature type="compositionally biased region" description="Low complexity" evidence="1">
    <location>
        <begin position="75"/>
        <end position="106"/>
    </location>
</feature>
<organism evidence="4 5">
    <name type="scientific">Diacronema lutheri</name>
    <name type="common">Unicellular marine alga</name>
    <name type="synonym">Monochrysis lutheri</name>
    <dbReference type="NCBI Taxonomy" id="2081491"/>
    <lineage>
        <taxon>Eukaryota</taxon>
        <taxon>Haptista</taxon>
        <taxon>Haptophyta</taxon>
        <taxon>Pavlovophyceae</taxon>
        <taxon>Pavlovales</taxon>
        <taxon>Pavlovaceae</taxon>
        <taxon>Diacronema</taxon>
    </lineage>
</organism>
<dbReference type="Gene3D" id="2.30.30.490">
    <property type="match status" value="1"/>
</dbReference>
<proteinExistence type="predicted"/>
<feature type="region of interest" description="Disordered" evidence="1">
    <location>
        <begin position="75"/>
        <end position="201"/>
    </location>
</feature>
<dbReference type="PROSITE" id="PS51998">
    <property type="entry name" value="DEK_C"/>
    <property type="match status" value="1"/>
</dbReference>
<evidence type="ECO:0008006" key="6">
    <source>
        <dbReference type="Google" id="ProtNLM"/>
    </source>
</evidence>
<reference evidence="4" key="1">
    <citation type="submission" date="2021-05" db="EMBL/GenBank/DDBJ databases">
        <title>The genome of the haptophyte Pavlova lutheri (Diacronema luteri, Pavlovales) - a model for lipid biosynthesis in eukaryotic algae.</title>
        <authorList>
            <person name="Hulatt C.J."/>
            <person name="Posewitz M.C."/>
        </authorList>
    </citation>
    <scope>NUCLEOTIDE SEQUENCE</scope>
    <source>
        <strain evidence="4">NIVA-4/92</strain>
    </source>
</reference>
<keyword evidence="5" id="KW-1185">Reference proteome</keyword>
<feature type="compositionally biased region" description="Basic and acidic residues" evidence="1">
    <location>
        <begin position="376"/>
        <end position="393"/>
    </location>
</feature>
<dbReference type="GO" id="GO:0003677">
    <property type="term" value="F:DNA binding"/>
    <property type="evidence" value="ECO:0007669"/>
    <property type="project" value="InterPro"/>
</dbReference>
<dbReference type="InterPro" id="IPR014876">
    <property type="entry name" value="DEK_C"/>
</dbReference>
<evidence type="ECO:0000259" key="2">
    <source>
        <dbReference type="PROSITE" id="PS51038"/>
    </source>
</evidence>
<sequence length="646" mass="71378">MAEITPEVLAPAVEALLRTEDWDTVTVKLIMRKLETALADGADLAPGWIAPHKKLIKQIVDDKMTAILAERNGEAGEASAGASEPGGPAIAGTAAAPAAEQPARQAEPPRARDDATGGTGAQAGRKRPASDTDGAAPAAREAPQPAAEAEAEARRGTPAASSGGEEGNGAEEGGKEERGERGAGTQADGAGDDGDDTARFVGKPIATRNGKVHYSAWRSEGVTYRLGMDVYLEPSSDAEALPYVARLVDIYAYAFAADEVYFNARWYYRDADVRQYGLLDAARAESLRAAEGELYMSLHEDENHADTVLRAAKVCVLQGKGPAPLLEQHEYFVRYAYDAQAMFDITDATLVPKKKLRAAVVQELARQPDMSALRKSAQDAKRQRTADVERLDAAEAESKRRKATVDELRAIALTRRTIEIWLDADSRELQRVLLYALVRCGQRLNSGKVHFTLCVVLEVRSCQPYKCGKRVSTIALWVRTGQGRKLVRLDALSNEPFTQQEFDEFIVPITSYAARDKADKLRGLTQRNASLFSEEEQRQMDENDARLQERLERERAEAARREEEDHRREREREELRDRLAQKKVETSEQWWKTHAITADVGVRERAKWAARLRRFEAIAASSKEEGERTNAARLASAARKKLEEIS</sequence>
<evidence type="ECO:0000259" key="3">
    <source>
        <dbReference type="PROSITE" id="PS51998"/>
    </source>
</evidence>
<dbReference type="SMART" id="SM00719">
    <property type="entry name" value="Plus3"/>
    <property type="match status" value="1"/>
</dbReference>
<dbReference type="Pfam" id="PF01426">
    <property type="entry name" value="BAH"/>
    <property type="match status" value="1"/>
</dbReference>
<dbReference type="CDD" id="cd04370">
    <property type="entry name" value="BAH"/>
    <property type="match status" value="1"/>
</dbReference>
<feature type="domain" description="DEK-C" evidence="3">
    <location>
        <begin position="3"/>
        <end position="65"/>
    </location>
</feature>
<accession>A0A8J5XJA1</accession>
<dbReference type="InterPro" id="IPR036128">
    <property type="entry name" value="Plus3-like_sf"/>
</dbReference>
<dbReference type="Proteomes" id="UP000751190">
    <property type="component" value="Unassembled WGS sequence"/>
</dbReference>
<dbReference type="Gene3D" id="3.90.70.200">
    <property type="entry name" value="Plus-3 domain"/>
    <property type="match status" value="1"/>
</dbReference>
<dbReference type="OrthoDB" id="166375at2759"/>
<protein>
    <recommendedName>
        <fullName evidence="6">BAH domain-containing protein</fullName>
    </recommendedName>
</protein>
<dbReference type="InterPro" id="IPR001025">
    <property type="entry name" value="BAH_dom"/>
</dbReference>
<dbReference type="InterPro" id="IPR004343">
    <property type="entry name" value="Plus-3_dom"/>
</dbReference>
<evidence type="ECO:0000313" key="4">
    <source>
        <dbReference type="EMBL" id="KAG8465357.1"/>
    </source>
</evidence>
<dbReference type="SMART" id="SM00439">
    <property type="entry name" value="BAH"/>
    <property type="match status" value="1"/>
</dbReference>
<dbReference type="PROSITE" id="PS51038">
    <property type="entry name" value="BAH"/>
    <property type="match status" value="1"/>
</dbReference>
<evidence type="ECO:0000256" key="1">
    <source>
        <dbReference type="SAM" id="MobiDB-lite"/>
    </source>
</evidence>
<feature type="compositionally biased region" description="Basic and acidic residues" evidence="1">
    <location>
        <begin position="172"/>
        <end position="181"/>
    </location>
</feature>
<evidence type="ECO:0000313" key="5">
    <source>
        <dbReference type="Proteomes" id="UP000751190"/>
    </source>
</evidence>
<dbReference type="AlphaFoldDB" id="A0A8J5XJA1"/>
<comment type="caution">
    <text evidence="4">The sequence shown here is derived from an EMBL/GenBank/DDBJ whole genome shotgun (WGS) entry which is preliminary data.</text>
</comment>
<dbReference type="InterPro" id="IPR043151">
    <property type="entry name" value="BAH_sf"/>
</dbReference>
<feature type="region of interest" description="Disordered" evidence="1">
    <location>
        <begin position="553"/>
        <end position="576"/>
    </location>
</feature>
<dbReference type="Pfam" id="PF03126">
    <property type="entry name" value="Plus-3"/>
    <property type="match status" value="1"/>
</dbReference>